<gene>
    <name evidence="1" type="ORF">A1sIA79_00635</name>
</gene>
<dbReference type="Proteomes" id="UP000217177">
    <property type="component" value="Chromosome"/>
</dbReference>
<evidence type="ECO:0000313" key="1">
    <source>
        <dbReference type="EMBL" id="ASY16777.1"/>
    </source>
</evidence>
<organism evidence="1 2">
    <name type="scientific">Candidatus Planktophila versatilis</name>
    <dbReference type="NCBI Taxonomy" id="1884905"/>
    <lineage>
        <taxon>Bacteria</taxon>
        <taxon>Bacillati</taxon>
        <taxon>Actinomycetota</taxon>
        <taxon>Actinomycetes</taxon>
        <taxon>Candidatus Nanopelagicales</taxon>
        <taxon>Candidatus Nanopelagicaceae</taxon>
        <taxon>Candidatus Planktophila</taxon>
    </lineage>
</organism>
<reference evidence="1 2" key="1">
    <citation type="submission" date="2016-07" db="EMBL/GenBank/DDBJ databases">
        <title>High microdiversification within the ubiquitous acI lineage of Actinobacteria.</title>
        <authorList>
            <person name="Neuenschwander S.M."/>
            <person name="Salcher M."/>
            <person name="Ghai R."/>
            <person name="Pernthaler J."/>
        </authorList>
    </citation>
    <scope>NUCLEOTIDE SEQUENCE [LARGE SCALE GENOMIC DNA]</scope>
    <source>
        <strain evidence="1">MMS-IA-79</strain>
    </source>
</reference>
<name>A0ABM6MDD0_9ACTN</name>
<evidence type="ECO:0000313" key="2">
    <source>
        <dbReference type="Proteomes" id="UP000217177"/>
    </source>
</evidence>
<accession>A0ABM6MDD0</accession>
<dbReference type="EMBL" id="CP016774">
    <property type="protein sequence ID" value="ASY16777.1"/>
    <property type="molecule type" value="Genomic_DNA"/>
</dbReference>
<protein>
    <submittedName>
        <fullName evidence="1">Uncharacterized protein</fullName>
    </submittedName>
</protein>
<sequence length="160" mass="18076">MKRSATLISILIVISTTTHLHSASAGIFGPNCKKVHPQGIDLKNKIERNYKLMMIQKNQGKIQNAYTTYKILNRLNNQLDDLMGSDKNYRCFLDAEYSRSTYAWSTEFAGTKYGGPVKNLCALWGYGCKATTTKYANPCDEFTLRTDYVDCIEDHARPTG</sequence>
<proteinExistence type="predicted"/>
<keyword evidence="2" id="KW-1185">Reference proteome</keyword>
<dbReference type="RefSeq" id="WP_095674328.1">
    <property type="nucleotide sequence ID" value="NZ_CP016774.1"/>
</dbReference>